<dbReference type="EMBL" id="HG916855">
    <property type="protein sequence ID" value="CDM61465.1"/>
    <property type="molecule type" value="Genomic_DNA"/>
</dbReference>
<dbReference type="Proteomes" id="UP000019443">
    <property type="component" value="Plasmid pLPU83d"/>
</dbReference>
<protein>
    <submittedName>
        <fullName evidence="1">Uncharacterized protein</fullName>
    </submittedName>
</protein>
<name>W6RMN0_9HYPH</name>
<dbReference type="KEGG" id="rhl:LPU83_pLPU83d_0094"/>
<sequence>MPRTLMKKQRAAVDNLAASIEELCARSGVGATVFALLVAAWRYRRAPNTVATLSDWMRRDLALGED</sequence>
<dbReference type="AlphaFoldDB" id="W6RMN0"/>
<accession>W6RMN0</accession>
<gene>
    <name evidence="1" type="ORF">LPU83_pLPU83d_0094</name>
</gene>
<evidence type="ECO:0000313" key="2">
    <source>
        <dbReference type="Proteomes" id="UP000019443"/>
    </source>
</evidence>
<organism evidence="1 2">
    <name type="scientific">Rhizobium favelukesii</name>
    <dbReference type="NCBI Taxonomy" id="348824"/>
    <lineage>
        <taxon>Bacteria</taxon>
        <taxon>Pseudomonadati</taxon>
        <taxon>Pseudomonadota</taxon>
        <taxon>Alphaproteobacteria</taxon>
        <taxon>Hyphomicrobiales</taxon>
        <taxon>Rhizobiaceae</taxon>
        <taxon>Rhizobium/Agrobacterium group</taxon>
        <taxon>Rhizobium</taxon>
    </lineage>
</organism>
<proteinExistence type="predicted"/>
<evidence type="ECO:0000313" key="1">
    <source>
        <dbReference type="EMBL" id="CDM61465.1"/>
    </source>
</evidence>
<reference evidence="1" key="1">
    <citation type="submission" date="2013-11" db="EMBL/GenBank/DDBJ databases">
        <title>Draft genome sequence of the broad-host-range Rhizobium sp. LPU83 strain, a member of the low-genetic diversity Oregon-like Rhizobium sp. group.</title>
        <authorList>
            <person name="Wibberg D."/>
            <person name="Puehler A."/>
            <person name="Schlueter A."/>
        </authorList>
    </citation>
    <scope>NUCLEOTIDE SEQUENCE [LARGE SCALE GENOMIC DNA]</scope>
    <source>
        <strain evidence="1">LPU83</strain>
        <plasmid evidence="1">pLPU83d</plasmid>
    </source>
</reference>
<dbReference type="HOGENOM" id="CLU_193850_0_0_5"/>
<keyword evidence="1" id="KW-0614">Plasmid</keyword>
<geneLocation type="plasmid" evidence="1 2">
    <name>pLPU83d</name>
</geneLocation>
<keyword evidence="2" id="KW-1185">Reference proteome</keyword>
<dbReference type="PATRIC" id="fig|348824.6.peg.5684"/>